<dbReference type="AlphaFoldDB" id="R9P9E3"/>
<reference evidence="2" key="1">
    <citation type="journal article" date="2013" name="Genome Announc.">
        <title>Draft genome sequence of the basidiomycetous yeast-like fungus Pseudozyma hubeiensis SY62, which produces an abundant amount of the biosurfactant mannosylerythritol lipids.</title>
        <authorList>
            <person name="Konishi M."/>
            <person name="Hatada Y."/>
            <person name="Horiuchi J."/>
        </authorList>
    </citation>
    <scope>NUCLEOTIDE SEQUENCE [LARGE SCALE GENOMIC DNA]</scope>
    <source>
        <strain evidence="2">SY62</strain>
    </source>
</reference>
<accession>R9P9E3</accession>
<gene>
    <name evidence="1" type="ORF">PHSY_005579</name>
</gene>
<organism evidence="1 2">
    <name type="scientific">Pseudozyma hubeiensis (strain SY62)</name>
    <name type="common">Yeast</name>
    <dbReference type="NCBI Taxonomy" id="1305764"/>
    <lineage>
        <taxon>Eukaryota</taxon>
        <taxon>Fungi</taxon>
        <taxon>Dikarya</taxon>
        <taxon>Basidiomycota</taxon>
        <taxon>Ustilaginomycotina</taxon>
        <taxon>Ustilaginomycetes</taxon>
        <taxon>Ustilaginales</taxon>
        <taxon>Ustilaginaceae</taxon>
        <taxon>Pseudozyma</taxon>
    </lineage>
</organism>
<name>R9P9E3_PSEHS</name>
<evidence type="ECO:0000313" key="1">
    <source>
        <dbReference type="EMBL" id="GAC97991.1"/>
    </source>
</evidence>
<protein>
    <submittedName>
        <fullName evidence="1">Uncharacterized protein</fullName>
    </submittedName>
</protein>
<keyword evidence="2" id="KW-1185">Reference proteome</keyword>
<proteinExistence type="predicted"/>
<sequence length="93" mass="10672">MIFAGDLQLRGDERRGCSSVQTRTMKQHKWCPKPVDCQDSDVPATRRCRRFRKTDRCSLDRLITTTVGDLFASLCALHKSLPSRPVSPHRPLY</sequence>
<dbReference type="Proteomes" id="UP000014071">
    <property type="component" value="Unassembled WGS sequence"/>
</dbReference>
<dbReference type="HOGENOM" id="CLU_2400645_0_0_1"/>
<dbReference type="GeneID" id="24110857"/>
<evidence type="ECO:0000313" key="2">
    <source>
        <dbReference type="Proteomes" id="UP000014071"/>
    </source>
</evidence>
<dbReference type="RefSeq" id="XP_012191578.1">
    <property type="nucleotide sequence ID" value="XM_012336188.1"/>
</dbReference>
<dbReference type="EMBL" id="DF238814">
    <property type="protein sequence ID" value="GAC97991.1"/>
    <property type="molecule type" value="Genomic_DNA"/>
</dbReference>